<gene>
    <name evidence="3 8" type="primary">grpE</name>
    <name evidence="8" type="ORF">ACFQ04_04640</name>
</gene>
<comment type="subcellular location">
    <subcellularLocation>
        <location evidence="3">Cytoplasm</location>
    </subcellularLocation>
</comment>
<dbReference type="SUPFAM" id="SSF51064">
    <property type="entry name" value="Head domain of nucleotide exchange factor GrpE"/>
    <property type="match status" value="1"/>
</dbReference>
<proteinExistence type="inferred from homology"/>
<dbReference type="RefSeq" id="WP_253647001.1">
    <property type="nucleotide sequence ID" value="NZ_BAAAMO010000002.1"/>
</dbReference>
<comment type="similarity">
    <text evidence="1 3 5">Belongs to the GrpE family.</text>
</comment>
<dbReference type="Pfam" id="PF01025">
    <property type="entry name" value="GrpE"/>
    <property type="match status" value="1"/>
</dbReference>
<dbReference type="InterPro" id="IPR009012">
    <property type="entry name" value="GrpE_head"/>
</dbReference>
<evidence type="ECO:0000256" key="6">
    <source>
        <dbReference type="SAM" id="Coils"/>
    </source>
</evidence>
<evidence type="ECO:0000256" key="3">
    <source>
        <dbReference type="HAMAP-Rule" id="MF_01151"/>
    </source>
</evidence>
<dbReference type="CDD" id="cd00446">
    <property type="entry name" value="GrpE"/>
    <property type="match status" value="1"/>
</dbReference>
<keyword evidence="6" id="KW-0175">Coiled coil</keyword>
<evidence type="ECO:0000256" key="7">
    <source>
        <dbReference type="SAM" id="MobiDB-lite"/>
    </source>
</evidence>
<keyword evidence="3" id="KW-0963">Cytoplasm</keyword>
<dbReference type="PROSITE" id="PS01071">
    <property type="entry name" value="GRPE"/>
    <property type="match status" value="1"/>
</dbReference>
<protein>
    <recommendedName>
        <fullName evidence="3 4">Protein GrpE</fullName>
    </recommendedName>
    <alternativeName>
        <fullName evidence="3">HSP-70 cofactor</fullName>
    </alternativeName>
</protein>
<dbReference type="HAMAP" id="MF_01151">
    <property type="entry name" value="GrpE"/>
    <property type="match status" value="1"/>
</dbReference>
<evidence type="ECO:0000256" key="4">
    <source>
        <dbReference type="RuleBase" id="RU000639"/>
    </source>
</evidence>
<evidence type="ECO:0000313" key="8">
    <source>
        <dbReference type="EMBL" id="MFD0925019.1"/>
    </source>
</evidence>
<dbReference type="Gene3D" id="3.90.20.20">
    <property type="match status" value="1"/>
</dbReference>
<dbReference type="PRINTS" id="PR00773">
    <property type="entry name" value="GRPEPROTEIN"/>
</dbReference>
<dbReference type="InterPro" id="IPR000740">
    <property type="entry name" value="GrpE"/>
</dbReference>
<accession>A0ABW3G8J1</accession>
<sequence length="217" mass="22578">MTAQQPGTPEEPVTVTDRRRIDPETGEVRAESAATDTASDVGPGQAADSADGDVTVDPDESVADESGAGTDAGASDPGAAQSEKEAELLADLQRLQAEYANYRRRADRERSGAVESGKANLMNALLPVIDDLDRARAHGDLESGPLKGVADKIVDTLTAQGLVAFGAPGDAFDPALHEAVQHDGDGAEPVVGQVYRQGFRLGDRLLRTAMVTVTDGS</sequence>
<dbReference type="EMBL" id="JBHTIL010000001">
    <property type="protein sequence ID" value="MFD0925019.1"/>
    <property type="molecule type" value="Genomic_DNA"/>
</dbReference>
<keyword evidence="9" id="KW-1185">Reference proteome</keyword>
<dbReference type="Gene3D" id="2.30.22.10">
    <property type="entry name" value="Head domain of nucleotide exchange factor GrpE"/>
    <property type="match status" value="1"/>
</dbReference>
<keyword evidence="3 4" id="KW-0346">Stress response</keyword>
<dbReference type="PANTHER" id="PTHR21237:SF23">
    <property type="entry name" value="GRPE PROTEIN HOMOLOG, MITOCHONDRIAL"/>
    <property type="match status" value="1"/>
</dbReference>
<name>A0ABW3G8J1_9NOCA</name>
<comment type="function">
    <text evidence="3 4">Participates actively in the response to hyperosmotic and heat shock by preventing the aggregation of stress-denatured proteins, in association with DnaK and GrpE. It is the nucleotide exchange factor for DnaK and may function as a thermosensor. Unfolded proteins bind initially to DnaJ; upon interaction with the DnaJ-bound protein, DnaK hydrolyzes its bound ATP, resulting in the formation of a stable complex. GrpE releases ADP from DnaK; ATP binding to DnaK triggers the release of the substrate protein, thus completing the reaction cycle. Several rounds of ATP-dependent interactions between DnaJ, DnaK and GrpE are required for fully efficient folding.</text>
</comment>
<evidence type="ECO:0000256" key="5">
    <source>
        <dbReference type="RuleBase" id="RU004478"/>
    </source>
</evidence>
<feature type="compositionally biased region" description="Basic and acidic residues" evidence="7">
    <location>
        <begin position="16"/>
        <end position="30"/>
    </location>
</feature>
<reference evidence="9" key="1">
    <citation type="journal article" date="2019" name="Int. J. Syst. Evol. Microbiol.">
        <title>The Global Catalogue of Microorganisms (GCM) 10K type strain sequencing project: providing services to taxonomists for standard genome sequencing and annotation.</title>
        <authorList>
            <consortium name="The Broad Institute Genomics Platform"/>
            <consortium name="The Broad Institute Genome Sequencing Center for Infectious Disease"/>
            <person name="Wu L."/>
            <person name="Ma J."/>
        </authorList>
    </citation>
    <scope>NUCLEOTIDE SEQUENCE [LARGE SCALE GENOMIC DNA]</scope>
    <source>
        <strain evidence="9">CCUG 50873</strain>
    </source>
</reference>
<comment type="subunit">
    <text evidence="3">Homodimer.</text>
</comment>
<dbReference type="NCBIfam" id="NF010761">
    <property type="entry name" value="PRK14164.1"/>
    <property type="match status" value="1"/>
</dbReference>
<keyword evidence="2 3" id="KW-0143">Chaperone</keyword>
<dbReference type="InterPro" id="IPR013805">
    <property type="entry name" value="GrpE_CC"/>
</dbReference>
<dbReference type="SUPFAM" id="SSF58014">
    <property type="entry name" value="Coiled-coil domain of nucleotide exchange factor GrpE"/>
    <property type="match status" value="1"/>
</dbReference>
<evidence type="ECO:0000256" key="1">
    <source>
        <dbReference type="ARBA" id="ARBA00009054"/>
    </source>
</evidence>
<feature type="compositionally biased region" description="Acidic residues" evidence="7">
    <location>
        <begin position="50"/>
        <end position="63"/>
    </location>
</feature>
<evidence type="ECO:0000313" key="9">
    <source>
        <dbReference type="Proteomes" id="UP001597068"/>
    </source>
</evidence>
<organism evidence="8 9">
    <name type="scientific">Williamsia deligens</name>
    <dbReference type="NCBI Taxonomy" id="321325"/>
    <lineage>
        <taxon>Bacteria</taxon>
        <taxon>Bacillati</taxon>
        <taxon>Actinomycetota</taxon>
        <taxon>Actinomycetes</taxon>
        <taxon>Mycobacteriales</taxon>
        <taxon>Nocardiaceae</taxon>
        <taxon>Williamsia</taxon>
    </lineage>
</organism>
<evidence type="ECO:0000256" key="2">
    <source>
        <dbReference type="ARBA" id="ARBA00023186"/>
    </source>
</evidence>
<feature type="region of interest" description="Disordered" evidence="7">
    <location>
        <begin position="1"/>
        <end position="84"/>
    </location>
</feature>
<feature type="coiled-coil region" evidence="6">
    <location>
        <begin position="85"/>
        <end position="112"/>
    </location>
</feature>
<dbReference type="PANTHER" id="PTHR21237">
    <property type="entry name" value="GRPE PROTEIN"/>
    <property type="match status" value="1"/>
</dbReference>
<comment type="caution">
    <text evidence="8">The sequence shown here is derived from an EMBL/GenBank/DDBJ whole genome shotgun (WGS) entry which is preliminary data.</text>
</comment>
<dbReference type="Proteomes" id="UP001597068">
    <property type="component" value="Unassembled WGS sequence"/>
</dbReference>